<dbReference type="Pfam" id="PF09631">
    <property type="entry name" value="Sen15"/>
    <property type="match status" value="1"/>
</dbReference>
<sequence>MQAEFGAWSSSRPEYIAMAEVNHGQQLADTVLDNLKYQHDWTELQVLTHSPTNSQPLVRPMISGLPPRRLYVHPDDQIAMVKSSAVPNGKMFDTPEVEWVLPTHISEKWTLKAFAAVFDSLPAQLSPHPERPKRIVLATIHADSTIVYYLIHDGIVKPRQN</sequence>
<dbReference type="AlphaFoldDB" id="A0A4Z0YRP4"/>
<accession>A0A4Z0YRP4</accession>
<keyword evidence="5" id="KW-1185">Reference proteome</keyword>
<dbReference type="InterPro" id="IPR011856">
    <property type="entry name" value="tRNA_endonuc-like_dom_sf"/>
</dbReference>
<dbReference type="Proteomes" id="UP000297716">
    <property type="component" value="Unassembled WGS sequence"/>
</dbReference>
<protein>
    <recommendedName>
        <fullName evidence="3">tRNA-splicing endonuclease subunit Sen15 domain-containing protein</fullName>
    </recommendedName>
</protein>
<proteinExistence type="inferred from homology"/>
<keyword evidence="2" id="KW-0819">tRNA processing</keyword>
<dbReference type="PANTHER" id="PTHR28518">
    <property type="entry name" value="TRNA-SPLICING ENDONUCLEASE SUBUNIT SEN15"/>
    <property type="match status" value="1"/>
</dbReference>
<dbReference type="Gene3D" id="3.40.1350.10">
    <property type="match status" value="1"/>
</dbReference>
<reference evidence="4 5" key="1">
    <citation type="submission" date="2019-03" db="EMBL/GenBank/DDBJ databases">
        <title>Draft genome sequence of Xylaria hypoxylon DSM 108379, a ubiquitous saprotrophic-parasitic fungi on hardwood.</title>
        <authorList>
            <person name="Buettner E."/>
            <person name="Leonhardt S."/>
            <person name="Gebauer A.M."/>
            <person name="Liers C."/>
            <person name="Hofrichter M."/>
            <person name="Kellner H."/>
        </authorList>
    </citation>
    <scope>NUCLEOTIDE SEQUENCE [LARGE SCALE GENOMIC DNA]</scope>
    <source>
        <strain evidence="4 5">DSM 108379</strain>
    </source>
</reference>
<evidence type="ECO:0000256" key="2">
    <source>
        <dbReference type="ARBA" id="ARBA00022694"/>
    </source>
</evidence>
<evidence type="ECO:0000313" key="5">
    <source>
        <dbReference type="Proteomes" id="UP000297716"/>
    </source>
</evidence>
<comment type="similarity">
    <text evidence="1">Belongs to the SEN15 family.</text>
</comment>
<feature type="domain" description="tRNA-splicing endonuclease subunit Sen15" evidence="3">
    <location>
        <begin position="31"/>
        <end position="161"/>
    </location>
</feature>
<gene>
    <name evidence="4" type="ORF">E0Z10_g6113</name>
</gene>
<dbReference type="STRING" id="37992.A0A4Z0YRP4"/>
<evidence type="ECO:0000259" key="3">
    <source>
        <dbReference type="Pfam" id="PF09631"/>
    </source>
</evidence>
<dbReference type="GO" id="GO:0000214">
    <property type="term" value="C:tRNA-intron endonuclease complex"/>
    <property type="evidence" value="ECO:0007669"/>
    <property type="project" value="InterPro"/>
</dbReference>
<dbReference type="GO" id="GO:0000213">
    <property type="term" value="F:tRNA-intron lyase activity"/>
    <property type="evidence" value="ECO:0007669"/>
    <property type="project" value="TreeGrafter"/>
</dbReference>
<dbReference type="OrthoDB" id="10002170at2759"/>
<dbReference type="InterPro" id="IPR018593">
    <property type="entry name" value="tRNA-endonuc_su_Sen15"/>
</dbReference>
<dbReference type="InterPro" id="IPR042777">
    <property type="entry name" value="Sen15_fungi"/>
</dbReference>
<dbReference type="GO" id="GO:0000379">
    <property type="term" value="P:tRNA-type intron splice site recognition and cleavage"/>
    <property type="evidence" value="ECO:0007669"/>
    <property type="project" value="InterPro"/>
</dbReference>
<organism evidence="4 5">
    <name type="scientific">Xylaria hypoxylon</name>
    <dbReference type="NCBI Taxonomy" id="37992"/>
    <lineage>
        <taxon>Eukaryota</taxon>
        <taxon>Fungi</taxon>
        <taxon>Dikarya</taxon>
        <taxon>Ascomycota</taxon>
        <taxon>Pezizomycotina</taxon>
        <taxon>Sordariomycetes</taxon>
        <taxon>Xylariomycetidae</taxon>
        <taxon>Xylariales</taxon>
        <taxon>Xylariaceae</taxon>
        <taxon>Xylaria</taxon>
    </lineage>
</organism>
<comment type="caution">
    <text evidence="4">The sequence shown here is derived from an EMBL/GenBank/DDBJ whole genome shotgun (WGS) entry which is preliminary data.</text>
</comment>
<dbReference type="SUPFAM" id="SSF53032">
    <property type="entry name" value="tRNA-intron endonuclease catalytic domain-like"/>
    <property type="match status" value="1"/>
</dbReference>
<dbReference type="InterPro" id="IPR036167">
    <property type="entry name" value="tRNA_intron_Endo_cat-like_sf"/>
</dbReference>
<dbReference type="PANTHER" id="PTHR28518:SF1">
    <property type="entry name" value="TRNA-SPLICING ENDONUCLEASE SUBUNIT SEN15"/>
    <property type="match status" value="1"/>
</dbReference>
<evidence type="ECO:0000256" key="1">
    <source>
        <dbReference type="ARBA" id="ARBA00006091"/>
    </source>
</evidence>
<evidence type="ECO:0000313" key="4">
    <source>
        <dbReference type="EMBL" id="TGJ82658.1"/>
    </source>
</evidence>
<dbReference type="EMBL" id="SKBN01000120">
    <property type="protein sequence ID" value="TGJ82658.1"/>
    <property type="molecule type" value="Genomic_DNA"/>
</dbReference>
<name>A0A4Z0YRP4_9PEZI</name>
<dbReference type="GO" id="GO:0003676">
    <property type="term" value="F:nucleic acid binding"/>
    <property type="evidence" value="ECO:0007669"/>
    <property type="project" value="InterPro"/>
</dbReference>